<sequence>MYFRKIIVKLSTIFIRLTNGAILEISIKPKKNNHPIQFLHNYGLYKNGKTIL</sequence>
<protein>
    <submittedName>
        <fullName evidence="1">Uncharacterized protein</fullName>
    </submittedName>
</protein>
<proteinExistence type="predicted"/>
<comment type="caution">
    <text evidence="1">The sequence shown here is derived from an EMBL/GenBank/DDBJ whole genome shotgun (WGS) entry which is preliminary data.</text>
</comment>
<evidence type="ECO:0000313" key="1">
    <source>
        <dbReference type="EMBL" id="EMO54572.1"/>
    </source>
</evidence>
<name>M6VAX9_9LEPT</name>
<dbReference type="AlphaFoldDB" id="M6VAX9"/>
<gene>
    <name evidence="1" type="ORF">LEP1GSC172_4166</name>
</gene>
<organism evidence="1 2">
    <name type="scientific">Leptospira noguchii</name>
    <dbReference type="NCBI Taxonomy" id="28182"/>
    <lineage>
        <taxon>Bacteria</taxon>
        <taxon>Pseudomonadati</taxon>
        <taxon>Spirochaetota</taxon>
        <taxon>Spirochaetia</taxon>
        <taxon>Leptospirales</taxon>
        <taxon>Leptospiraceae</taxon>
        <taxon>Leptospira</taxon>
    </lineage>
</organism>
<accession>M6VAX9</accession>
<dbReference type="EMBL" id="AKWD02000024">
    <property type="protein sequence ID" value="EMO54572.1"/>
    <property type="molecule type" value="Genomic_DNA"/>
</dbReference>
<dbReference type="Proteomes" id="UP000012112">
    <property type="component" value="Unassembled WGS sequence"/>
</dbReference>
<reference evidence="1 2" key="1">
    <citation type="submission" date="2013-01" db="EMBL/GenBank/DDBJ databases">
        <authorList>
            <person name="Harkins D.M."/>
            <person name="Durkin A.S."/>
            <person name="Brinkac L.M."/>
            <person name="Haft D.H."/>
            <person name="Selengut J.D."/>
            <person name="Sanka R."/>
            <person name="DePew J."/>
            <person name="Purushe J."/>
            <person name="Matthias M.A."/>
            <person name="Vinetz J.M."/>
            <person name="Sutton G.G."/>
            <person name="Nierman W.C."/>
            <person name="Fouts D.E."/>
        </authorList>
    </citation>
    <scope>NUCLEOTIDE SEQUENCE [LARGE SCALE GENOMIC DNA]</scope>
    <source>
        <strain evidence="1 2">HAI1536</strain>
    </source>
</reference>
<evidence type="ECO:0000313" key="2">
    <source>
        <dbReference type="Proteomes" id="UP000012112"/>
    </source>
</evidence>